<keyword evidence="2" id="KW-1185">Reference proteome</keyword>
<name>A0A9P0KBJ8_ACAOB</name>
<comment type="caution">
    <text evidence="1">The sequence shown here is derived from an EMBL/GenBank/DDBJ whole genome shotgun (WGS) entry which is preliminary data.</text>
</comment>
<organism evidence="1 2">
    <name type="scientific">Acanthoscelides obtectus</name>
    <name type="common">Bean weevil</name>
    <name type="synonym">Bruchus obtectus</name>
    <dbReference type="NCBI Taxonomy" id="200917"/>
    <lineage>
        <taxon>Eukaryota</taxon>
        <taxon>Metazoa</taxon>
        <taxon>Ecdysozoa</taxon>
        <taxon>Arthropoda</taxon>
        <taxon>Hexapoda</taxon>
        <taxon>Insecta</taxon>
        <taxon>Pterygota</taxon>
        <taxon>Neoptera</taxon>
        <taxon>Endopterygota</taxon>
        <taxon>Coleoptera</taxon>
        <taxon>Polyphaga</taxon>
        <taxon>Cucujiformia</taxon>
        <taxon>Chrysomeloidea</taxon>
        <taxon>Chrysomelidae</taxon>
        <taxon>Bruchinae</taxon>
        <taxon>Bruchini</taxon>
        <taxon>Acanthoscelides</taxon>
    </lineage>
</organism>
<accession>A0A9P0KBJ8</accession>
<evidence type="ECO:0000313" key="1">
    <source>
        <dbReference type="EMBL" id="CAH1969873.1"/>
    </source>
</evidence>
<gene>
    <name evidence="1" type="ORF">ACAOBT_LOCUS8611</name>
</gene>
<sequence length="12" mass="1469">MDSYLDKIEDHC</sequence>
<proteinExistence type="predicted"/>
<dbReference type="EMBL" id="CAKOFQ010006767">
    <property type="protein sequence ID" value="CAH1969873.1"/>
    <property type="molecule type" value="Genomic_DNA"/>
</dbReference>
<dbReference type="Proteomes" id="UP001152888">
    <property type="component" value="Unassembled WGS sequence"/>
</dbReference>
<protein>
    <submittedName>
        <fullName evidence="1">Uncharacterized protein</fullName>
    </submittedName>
</protein>
<evidence type="ECO:0000313" key="2">
    <source>
        <dbReference type="Proteomes" id="UP001152888"/>
    </source>
</evidence>
<reference evidence="1" key="1">
    <citation type="submission" date="2022-03" db="EMBL/GenBank/DDBJ databases">
        <authorList>
            <person name="Sayadi A."/>
        </authorList>
    </citation>
    <scope>NUCLEOTIDE SEQUENCE</scope>
</reference>